<reference evidence="1 2" key="1">
    <citation type="submission" date="2019-05" db="EMBL/GenBank/DDBJ databases">
        <title>Nesterenkonia sp. GY239, isolated from the Southern Atlantic Ocean.</title>
        <authorList>
            <person name="Zhang G."/>
        </authorList>
    </citation>
    <scope>NUCLEOTIDE SEQUENCE [LARGE SCALE GENOMIC DNA]</scope>
    <source>
        <strain evidence="1 2">GY239</strain>
    </source>
</reference>
<dbReference type="EMBL" id="VAWA01000002">
    <property type="protein sequence ID" value="TLP79341.1"/>
    <property type="molecule type" value="Genomic_DNA"/>
</dbReference>
<name>A0A5R9AKW7_9MICC</name>
<keyword evidence="2" id="KW-1185">Reference proteome</keyword>
<proteinExistence type="predicted"/>
<accession>A0A5R9AKW7</accession>
<comment type="caution">
    <text evidence="1">The sequence shown here is derived from an EMBL/GenBank/DDBJ whole genome shotgun (WGS) entry which is preliminary data.</text>
</comment>
<evidence type="ECO:0000313" key="1">
    <source>
        <dbReference type="EMBL" id="TLP79341.1"/>
    </source>
</evidence>
<dbReference type="Proteomes" id="UP000306544">
    <property type="component" value="Unassembled WGS sequence"/>
</dbReference>
<dbReference type="AlphaFoldDB" id="A0A5R9AKW7"/>
<sequence length="97" mass="10561">MEADTATAPALASASETHLGSACNISKSNVYQALHLSNGSNVIGIALKNSPQSTRELEHEMEAIEAEVMERLVPLRLGSTKREPHHPWVGFSLLQRQ</sequence>
<organism evidence="1 2">
    <name type="scientific">Nesterenkonia sphaerica</name>
    <dbReference type="NCBI Taxonomy" id="1804988"/>
    <lineage>
        <taxon>Bacteria</taxon>
        <taxon>Bacillati</taxon>
        <taxon>Actinomycetota</taxon>
        <taxon>Actinomycetes</taxon>
        <taxon>Micrococcales</taxon>
        <taxon>Micrococcaceae</taxon>
        <taxon>Nesterenkonia</taxon>
    </lineage>
</organism>
<protein>
    <submittedName>
        <fullName evidence="1">Uncharacterized protein</fullName>
    </submittedName>
</protein>
<gene>
    <name evidence="1" type="ORF">FEF27_01685</name>
</gene>
<evidence type="ECO:0000313" key="2">
    <source>
        <dbReference type="Proteomes" id="UP000306544"/>
    </source>
</evidence>
<dbReference type="RefSeq" id="WP_138169102.1">
    <property type="nucleotide sequence ID" value="NZ_VAWA01000002.1"/>
</dbReference>